<sequence length="270" mass="27602">MSGGRLQGEIALVTGAAGGLGSAVVRRYLAEGARVVATDLRPGPLDELAASLDFPAELVTVPGDASDWETAKETVAAAHRHFGQVGVYTSCVGVYDHNVRFTDLPGDQLGDALLECWRINVGSVLVTLRAVLDDLTATRGRAVLTGSYAAHAPGGGGVLYTSSKHALLGVVKQLAHELAPQVRVNAVSPGVLPTVMTGLGTLGQEPRDAVLPGTEQALPLRRIPTGDELAGLYVTLASAADTAAVTGTVLIADSGLLTRGFGGPPGGEEL</sequence>
<evidence type="ECO:0000256" key="2">
    <source>
        <dbReference type="ARBA" id="ARBA00023002"/>
    </source>
</evidence>
<dbReference type="Proteomes" id="UP001500610">
    <property type="component" value="Unassembled WGS sequence"/>
</dbReference>
<dbReference type="SUPFAM" id="SSF51735">
    <property type="entry name" value="NAD(P)-binding Rossmann-fold domains"/>
    <property type="match status" value="1"/>
</dbReference>
<dbReference type="PROSITE" id="PS00061">
    <property type="entry name" value="ADH_SHORT"/>
    <property type="match status" value="1"/>
</dbReference>
<protein>
    <submittedName>
        <fullName evidence="3">SDR family NAD(P)-dependent oxidoreductase</fullName>
    </submittedName>
</protein>
<evidence type="ECO:0000313" key="3">
    <source>
        <dbReference type="EMBL" id="GAA4970959.1"/>
    </source>
</evidence>
<dbReference type="RefSeq" id="WP_226029107.1">
    <property type="nucleotide sequence ID" value="NZ_BAABIV010000002.1"/>
</dbReference>
<accession>A0ABP9HHN7</accession>
<dbReference type="PANTHER" id="PTHR24321">
    <property type="entry name" value="DEHYDROGENASES, SHORT CHAIN"/>
    <property type="match status" value="1"/>
</dbReference>
<dbReference type="InterPro" id="IPR020904">
    <property type="entry name" value="Sc_DH/Rdtase_CS"/>
</dbReference>
<dbReference type="Pfam" id="PF13561">
    <property type="entry name" value="adh_short_C2"/>
    <property type="match status" value="1"/>
</dbReference>
<gene>
    <name evidence="3" type="ORF">GCM10023257_03710</name>
</gene>
<organism evidence="3 4">
    <name type="scientific">Streptomyces hyderabadensis</name>
    <dbReference type="NCBI Taxonomy" id="598549"/>
    <lineage>
        <taxon>Bacteria</taxon>
        <taxon>Bacillati</taxon>
        <taxon>Actinomycetota</taxon>
        <taxon>Actinomycetes</taxon>
        <taxon>Kitasatosporales</taxon>
        <taxon>Streptomycetaceae</taxon>
        <taxon>Streptomyces</taxon>
    </lineage>
</organism>
<comment type="caution">
    <text evidence="3">The sequence shown here is derived from an EMBL/GenBank/DDBJ whole genome shotgun (WGS) entry which is preliminary data.</text>
</comment>
<keyword evidence="2" id="KW-0560">Oxidoreductase</keyword>
<dbReference type="Gene3D" id="3.40.50.720">
    <property type="entry name" value="NAD(P)-binding Rossmann-like Domain"/>
    <property type="match status" value="1"/>
</dbReference>
<dbReference type="PRINTS" id="PR00081">
    <property type="entry name" value="GDHRDH"/>
</dbReference>
<evidence type="ECO:0000313" key="4">
    <source>
        <dbReference type="Proteomes" id="UP001500610"/>
    </source>
</evidence>
<name>A0ABP9HHN7_9ACTN</name>
<dbReference type="InterPro" id="IPR036291">
    <property type="entry name" value="NAD(P)-bd_dom_sf"/>
</dbReference>
<dbReference type="InterPro" id="IPR002347">
    <property type="entry name" value="SDR_fam"/>
</dbReference>
<evidence type="ECO:0000256" key="1">
    <source>
        <dbReference type="ARBA" id="ARBA00006484"/>
    </source>
</evidence>
<dbReference type="EMBL" id="BAABIV010000002">
    <property type="protein sequence ID" value="GAA4970959.1"/>
    <property type="molecule type" value="Genomic_DNA"/>
</dbReference>
<reference evidence="4" key="1">
    <citation type="journal article" date="2019" name="Int. J. Syst. Evol. Microbiol.">
        <title>The Global Catalogue of Microorganisms (GCM) 10K type strain sequencing project: providing services to taxonomists for standard genome sequencing and annotation.</title>
        <authorList>
            <consortium name="The Broad Institute Genomics Platform"/>
            <consortium name="The Broad Institute Genome Sequencing Center for Infectious Disease"/>
            <person name="Wu L."/>
            <person name="Ma J."/>
        </authorList>
    </citation>
    <scope>NUCLEOTIDE SEQUENCE [LARGE SCALE GENOMIC DNA]</scope>
    <source>
        <strain evidence="4">JCM 17657</strain>
    </source>
</reference>
<comment type="similarity">
    <text evidence="1">Belongs to the short-chain dehydrogenases/reductases (SDR) family.</text>
</comment>
<keyword evidence="4" id="KW-1185">Reference proteome</keyword>
<proteinExistence type="inferred from homology"/>
<dbReference type="PANTHER" id="PTHR24321:SF8">
    <property type="entry name" value="ESTRADIOL 17-BETA-DEHYDROGENASE 8-RELATED"/>
    <property type="match status" value="1"/>
</dbReference>